<protein>
    <submittedName>
        <fullName evidence="3">ABC transporter permease</fullName>
    </submittedName>
</protein>
<reference evidence="3 4" key="1">
    <citation type="submission" date="2020-03" db="EMBL/GenBank/DDBJ databases">
        <title>Propioniciclava sp. nov., isolated from Hydrophilus acuminatus.</title>
        <authorList>
            <person name="Hyun D.-W."/>
            <person name="Bae J.-W."/>
        </authorList>
    </citation>
    <scope>NUCLEOTIDE SEQUENCE [LARGE SCALE GENOMIC DNA]</scope>
    <source>
        <strain evidence="3 4">HDW11</strain>
    </source>
</reference>
<keyword evidence="2" id="KW-1133">Transmembrane helix</keyword>
<feature type="transmembrane region" description="Helical" evidence="2">
    <location>
        <begin position="427"/>
        <end position="448"/>
    </location>
</feature>
<keyword evidence="2" id="KW-0472">Membrane</keyword>
<feature type="transmembrane region" description="Helical" evidence="2">
    <location>
        <begin position="85"/>
        <end position="103"/>
    </location>
</feature>
<dbReference type="Pfam" id="PF19814">
    <property type="entry name" value="DUF6297"/>
    <property type="match status" value="1"/>
</dbReference>
<evidence type="ECO:0000256" key="1">
    <source>
        <dbReference type="SAM" id="MobiDB-lite"/>
    </source>
</evidence>
<accession>A0A6G7Y466</accession>
<feature type="region of interest" description="Disordered" evidence="1">
    <location>
        <begin position="1"/>
        <end position="26"/>
    </location>
</feature>
<feature type="transmembrane region" description="Helical" evidence="2">
    <location>
        <begin position="232"/>
        <end position="255"/>
    </location>
</feature>
<dbReference type="KEGG" id="prv:G7070_03375"/>
<sequence>MAKGRRRAHRIGDKPGADERAAPPIWRPQPAGDPYAAYADRVWDFAPSPGAPVAAVNEAGLRSLVQEWRRGRATRTLGQVISDTYIAILSVLMIGAMAVNVLINSQATSAACDTAACLNGRMLVPWGMYFALGALALSLARIFGPVLASSAEGFWLLLAPVRRAPFLRGRLWAALGLGWVVAAVAMAAVAGVAGEPPAVIAAWSLAAGFTASGAVAWAALEQSHERSGRARVVQALFAAGAVGAFGLMVGVAGGWLTLAPPPWHGAAPWAFAGLGIAATVGAALAARRRLEEFHSLRLTSGGSLVSGLQGAMFGLDLGLMRDILVDRKAIERGHVRPTRGRGAGVAALVWRDAQRLLRFPQPLLGVAAAVLAPYACEAVGLSLMAPWLSALALMLALIPTLGALRVLSRTRGLARTFPFSTGQIRTALFVVPGILAFLWALLVAPAFAGVVGEWGGVWCRPPASRWPAGPPACSAPCAGRRPRASTSASP</sequence>
<feature type="compositionally biased region" description="Basic and acidic residues" evidence="1">
    <location>
        <begin position="10"/>
        <end position="21"/>
    </location>
</feature>
<feature type="transmembrane region" description="Helical" evidence="2">
    <location>
        <begin position="363"/>
        <end position="381"/>
    </location>
</feature>
<evidence type="ECO:0000256" key="2">
    <source>
        <dbReference type="SAM" id="Phobius"/>
    </source>
</evidence>
<dbReference type="RefSeq" id="WP_166231962.1">
    <property type="nucleotide sequence ID" value="NZ_CP049865.1"/>
</dbReference>
<gene>
    <name evidence="3" type="ORF">G7070_03375</name>
</gene>
<feature type="transmembrane region" description="Helical" evidence="2">
    <location>
        <begin position="128"/>
        <end position="159"/>
    </location>
</feature>
<feature type="region of interest" description="Disordered" evidence="1">
    <location>
        <begin position="466"/>
        <end position="490"/>
    </location>
</feature>
<dbReference type="InterPro" id="IPR046264">
    <property type="entry name" value="DUF6297"/>
</dbReference>
<dbReference type="AlphaFoldDB" id="A0A6G7Y466"/>
<keyword evidence="4" id="KW-1185">Reference proteome</keyword>
<feature type="transmembrane region" description="Helical" evidence="2">
    <location>
        <begin position="387"/>
        <end position="407"/>
    </location>
</feature>
<evidence type="ECO:0000313" key="4">
    <source>
        <dbReference type="Proteomes" id="UP000501058"/>
    </source>
</evidence>
<name>A0A6G7Y466_9ACTN</name>
<keyword evidence="2" id="KW-0812">Transmembrane</keyword>
<dbReference type="EMBL" id="CP049865">
    <property type="protein sequence ID" value="QIK71499.1"/>
    <property type="molecule type" value="Genomic_DNA"/>
</dbReference>
<dbReference type="Proteomes" id="UP000501058">
    <property type="component" value="Chromosome"/>
</dbReference>
<feature type="transmembrane region" description="Helical" evidence="2">
    <location>
        <begin position="171"/>
        <end position="194"/>
    </location>
</feature>
<feature type="transmembrane region" description="Helical" evidence="2">
    <location>
        <begin position="267"/>
        <end position="286"/>
    </location>
</feature>
<feature type="transmembrane region" description="Helical" evidence="2">
    <location>
        <begin position="200"/>
        <end position="220"/>
    </location>
</feature>
<evidence type="ECO:0000313" key="3">
    <source>
        <dbReference type="EMBL" id="QIK71499.1"/>
    </source>
</evidence>
<organism evidence="3 4">
    <name type="scientific">Propioniciclava coleopterorum</name>
    <dbReference type="NCBI Taxonomy" id="2714937"/>
    <lineage>
        <taxon>Bacteria</taxon>
        <taxon>Bacillati</taxon>
        <taxon>Actinomycetota</taxon>
        <taxon>Actinomycetes</taxon>
        <taxon>Propionibacteriales</taxon>
        <taxon>Propionibacteriaceae</taxon>
        <taxon>Propioniciclava</taxon>
    </lineage>
</organism>
<proteinExistence type="predicted"/>